<evidence type="ECO:0000256" key="5">
    <source>
        <dbReference type="ARBA" id="ARBA00022976"/>
    </source>
</evidence>
<evidence type="ECO:0000256" key="2">
    <source>
        <dbReference type="ARBA" id="ARBA00009607"/>
    </source>
</evidence>
<keyword evidence="4 8" id="KW-0812">Transmembrane</keyword>
<dbReference type="GO" id="GO:0007220">
    <property type="term" value="P:Notch receptor processing"/>
    <property type="evidence" value="ECO:0007669"/>
    <property type="project" value="TreeGrafter"/>
</dbReference>
<sequence length="101" mass="11664">MDLAKVSNGEKLNICRKYFYGGFGLLPVLWLVNFVWFFRDAFLKETFPEQKKLRQYVTISGILALFGIGIVVAWAIVYQKYRLDWGEAGDRLLFVIPVGKP</sequence>
<evidence type="ECO:0000313" key="10">
    <source>
        <dbReference type="Proteomes" id="UP000549394"/>
    </source>
</evidence>
<name>A0A7I8VXI9_9ANNE</name>
<comment type="similarity">
    <text evidence="2">Belongs to the PEN-2 family.</text>
</comment>
<dbReference type="AlphaFoldDB" id="A0A7I8VXI9"/>
<dbReference type="Proteomes" id="UP000549394">
    <property type="component" value="Unassembled WGS sequence"/>
</dbReference>
<accession>A0A7I8VXI9</accession>
<feature type="transmembrane region" description="Helical" evidence="8">
    <location>
        <begin position="58"/>
        <end position="77"/>
    </location>
</feature>
<dbReference type="GO" id="GO:0007219">
    <property type="term" value="P:Notch signaling pathway"/>
    <property type="evidence" value="ECO:0007669"/>
    <property type="project" value="UniProtKB-KW"/>
</dbReference>
<comment type="subcellular location">
    <subcellularLocation>
        <location evidence="1">Membrane</location>
        <topology evidence="1">Multi-pass membrane protein</topology>
    </subcellularLocation>
</comment>
<evidence type="ECO:0000256" key="6">
    <source>
        <dbReference type="ARBA" id="ARBA00022989"/>
    </source>
</evidence>
<dbReference type="GO" id="GO:0070765">
    <property type="term" value="C:gamma-secretase complex"/>
    <property type="evidence" value="ECO:0007669"/>
    <property type="project" value="TreeGrafter"/>
</dbReference>
<dbReference type="Pfam" id="PF10251">
    <property type="entry name" value="PEN-2"/>
    <property type="match status" value="1"/>
</dbReference>
<keyword evidence="6 8" id="KW-1133">Transmembrane helix</keyword>
<evidence type="ECO:0000256" key="8">
    <source>
        <dbReference type="SAM" id="Phobius"/>
    </source>
</evidence>
<gene>
    <name evidence="9" type="ORF">DGYR_LOCUS7566</name>
</gene>
<reference evidence="9 10" key="1">
    <citation type="submission" date="2020-08" db="EMBL/GenBank/DDBJ databases">
        <authorList>
            <person name="Hejnol A."/>
        </authorList>
    </citation>
    <scope>NUCLEOTIDE SEQUENCE [LARGE SCALE GENOMIC DNA]</scope>
</reference>
<proteinExistence type="inferred from homology"/>
<keyword evidence="5" id="KW-0914">Notch signaling pathway</keyword>
<organism evidence="9 10">
    <name type="scientific">Dimorphilus gyrociliatus</name>
    <dbReference type="NCBI Taxonomy" id="2664684"/>
    <lineage>
        <taxon>Eukaryota</taxon>
        <taxon>Metazoa</taxon>
        <taxon>Spiralia</taxon>
        <taxon>Lophotrochozoa</taxon>
        <taxon>Annelida</taxon>
        <taxon>Polychaeta</taxon>
        <taxon>Polychaeta incertae sedis</taxon>
        <taxon>Dinophilidae</taxon>
        <taxon>Dimorphilus</taxon>
    </lineage>
</organism>
<dbReference type="PANTHER" id="PTHR16318:SF0">
    <property type="entry name" value="GAMMA-SECRETASE SUBUNIT PEN-2"/>
    <property type="match status" value="1"/>
</dbReference>
<protein>
    <recommendedName>
        <fullName evidence="3">Gamma-secretase subunit PEN-2</fullName>
    </recommendedName>
</protein>
<evidence type="ECO:0000256" key="7">
    <source>
        <dbReference type="ARBA" id="ARBA00023136"/>
    </source>
</evidence>
<feature type="transmembrane region" description="Helical" evidence="8">
    <location>
        <begin position="18"/>
        <end position="38"/>
    </location>
</feature>
<comment type="caution">
    <text evidence="9">The sequence shown here is derived from an EMBL/GenBank/DDBJ whole genome shotgun (WGS) entry which is preliminary data.</text>
</comment>
<dbReference type="OrthoDB" id="524898at2759"/>
<keyword evidence="10" id="KW-1185">Reference proteome</keyword>
<evidence type="ECO:0000256" key="4">
    <source>
        <dbReference type="ARBA" id="ARBA00022692"/>
    </source>
</evidence>
<dbReference type="InterPro" id="IPR019379">
    <property type="entry name" value="Gamma_Secretase_Asp_P_PEN2"/>
</dbReference>
<dbReference type="EMBL" id="CAJFCJ010000009">
    <property type="protein sequence ID" value="CAD5119304.1"/>
    <property type="molecule type" value="Genomic_DNA"/>
</dbReference>
<evidence type="ECO:0000256" key="3">
    <source>
        <dbReference type="ARBA" id="ARBA00018306"/>
    </source>
</evidence>
<evidence type="ECO:0000313" key="9">
    <source>
        <dbReference type="EMBL" id="CAD5119304.1"/>
    </source>
</evidence>
<dbReference type="PANTHER" id="PTHR16318">
    <property type="entry name" value="GAMMA-SECRETASE SUBUNIT PEN-2"/>
    <property type="match status" value="1"/>
</dbReference>
<keyword evidence="7 8" id="KW-0472">Membrane</keyword>
<evidence type="ECO:0000256" key="1">
    <source>
        <dbReference type="ARBA" id="ARBA00004141"/>
    </source>
</evidence>